<dbReference type="SUPFAM" id="SSF54160">
    <property type="entry name" value="Chromo domain-like"/>
    <property type="match status" value="1"/>
</dbReference>
<dbReference type="KEGG" id="csl:COCSUDRAFT_45603"/>
<dbReference type="GeneID" id="17036011"/>
<gene>
    <name evidence="2" type="ORF">COCSUDRAFT_45603</name>
</gene>
<dbReference type="EMBL" id="AGSI01000027">
    <property type="protein sequence ID" value="EIE18058.1"/>
    <property type="molecule type" value="Genomic_DNA"/>
</dbReference>
<dbReference type="Proteomes" id="UP000007264">
    <property type="component" value="Unassembled WGS sequence"/>
</dbReference>
<dbReference type="InterPro" id="IPR000953">
    <property type="entry name" value="Chromo/chromo_shadow_dom"/>
</dbReference>
<sequence length="312" mass="35275">MYYLIKWEGYPSTENISEPEQNLTQLCKRSRPPKSVKHHKWPFMATFPTWWPKLLAHLSLSMMDGTDKILRKTIIYSDRCRDGMVFTRQLYRNQVRAKQLRTRHVMRISISRIGWLQCNAARQRKSVHTDTMSKGGNSLRLPSQAISACFGAARRTFGTACARSLPNPWQNAEPNFGLRSESSELQQFHTGKHVVYALQQSCKAYVSLGTMVIRRQVVCPPDVCSAAQKITSVGLARGALLKHLKIPAARLQGTPAQSARVRCLKTVEHPSHDNTTSSYAFVLLEADVQRAILSDFKVYKQPTSIHASQGSY</sequence>
<evidence type="ECO:0000313" key="2">
    <source>
        <dbReference type="EMBL" id="EIE18058.1"/>
    </source>
</evidence>
<dbReference type="AlphaFoldDB" id="I0YI39"/>
<dbReference type="RefSeq" id="XP_005642602.1">
    <property type="nucleotide sequence ID" value="XM_005642545.1"/>
</dbReference>
<feature type="domain" description="Chromo" evidence="1">
    <location>
        <begin position="1"/>
        <end position="29"/>
    </location>
</feature>
<protein>
    <recommendedName>
        <fullName evidence="1">Chromo domain-containing protein</fullName>
    </recommendedName>
</protein>
<comment type="caution">
    <text evidence="2">The sequence shown here is derived from an EMBL/GenBank/DDBJ whole genome shotgun (WGS) entry which is preliminary data.</text>
</comment>
<reference evidence="2 3" key="1">
    <citation type="journal article" date="2012" name="Genome Biol.">
        <title>The genome of the polar eukaryotic microalga coccomyxa subellipsoidea reveals traits of cold adaptation.</title>
        <authorList>
            <person name="Blanc G."/>
            <person name="Agarkova I."/>
            <person name="Grimwood J."/>
            <person name="Kuo A."/>
            <person name="Brueggeman A."/>
            <person name="Dunigan D."/>
            <person name="Gurnon J."/>
            <person name="Ladunga I."/>
            <person name="Lindquist E."/>
            <person name="Lucas S."/>
            <person name="Pangilinan J."/>
            <person name="Proschold T."/>
            <person name="Salamov A."/>
            <person name="Schmutz J."/>
            <person name="Weeks D."/>
            <person name="Yamada T."/>
            <person name="Claverie J.M."/>
            <person name="Grigoriev I."/>
            <person name="Van Etten J."/>
            <person name="Lomsadze A."/>
            <person name="Borodovsky M."/>
        </authorList>
    </citation>
    <scope>NUCLEOTIDE SEQUENCE [LARGE SCALE GENOMIC DNA]</scope>
    <source>
        <strain evidence="2 3">C-169</strain>
    </source>
</reference>
<dbReference type="Gene3D" id="2.40.50.40">
    <property type="match status" value="1"/>
</dbReference>
<evidence type="ECO:0000259" key="1">
    <source>
        <dbReference type="PROSITE" id="PS50013"/>
    </source>
</evidence>
<keyword evidence="3" id="KW-1185">Reference proteome</keyword>
<dbReference type="OrthoDB" id="2021163at2759"/>
<proteinExistence type="predicted"/>
<dbReference type="PROSITE" id="PS50013">
    <property type="entry name" value="CHROMO_2"/>
    <property type="match status" value="1"/>
</dbReference>
<accession>I0YI39</accession>
<evidence type="ECO:0000313" key="3">
    <source>
        <dbReference type="Proteomes" id="UP000007264"/>
    </source>
</evidence>
<dbReference type="InterPro" id="IPR016197">
    <property type="entry name" value="Chromo-like_dom_sf"/>
</dbReference>
<organism evidence="2 3">
    <name type="scientific">Coccomyxa subellipsoidea (strain C-169)</name>
    <name type="common">Green microalga</name>
    <dbReference type="NCBI Taxonomy" id="574566"/>
    <lineage>
        <taxon>Eukaryota</taxon>
        <taxon>Viridiplantae</taxon>
        <taxon>Chlorophyta</taxon>
        <taxon>core chlorophytes</taxon>
        <taxon>Trebouxiophyceae</taxon>
        <taxon>Trebouxiophyceae incertae sedis</taxon>
        <taxon>Coccomyxaceae</taxon>
        <taxon>Coccomyxa</taxon>
        <taxon>Coccomyxa subellipsoidea</taxon>
    </lineage>
</organism>
<name>I0YI39_COCSC</name>